<dbReference type="OrthoDB" id="10261302at2759"/>
<dbReference type="InterPro" id="IPR036770">
    <property type="entry name" value="Ankyrin_rpt-contain_sf"/>
</dbReference>
<evidence type="ECO:0000313" key="5">
    <source>
        <dbReference type="Proteomes" id="UP000005239"/>
    </source>
</evidence>
<dbReference type="PANTHER" id="PTHR24173">
    <property type="entry name" value="ANKYRIN REPEAT CONTAINING"/>
    <property type="match status" value="1"/>
</dbReference>
<dbReference type="InterPro" id="IPR002110">
    <property type="entry name" value="Ankyrin_rpt"/>
</dbReference>
<dbReference type="PROSITE" id="PS50088">
    <property type="entry name" value="ANK_REPEAT"/>
    <property type="match status" value="1"/>
</dbReference>
<sequence>MGKSITAKTKDKSNAIHCAAYHGKAQIVAQLLARLSKKKRKEGLSTRDACGNSALHLAAIGNHVETALYLVEAGADATQLNRQRQTAREVALSHGHDAFARAFTDANEVSGNTLEKRREYVPASEREDKCQQVDSKTSND</sequence>
<dbReference type="SUPFAM" id="SSF48403">
    <property type="entry name" value="Ankyrin repeat"/>
    <property type="match status" value="1"/>
</dbReference>
<dbReference type="SMART" id="SM00248">
    <property type="entry name" value="ANK"/>
    <property type="match status" value="2"/>
</dbReference>
<accession>A0A8R1UF54</accession>
<keyword evidence="1" id="KW-0677">Repeat</keyword>
<dbReference type="AlphaFoldDB" id="A0A2A6D1X6"/>
<proteinExistence type="predicted"/>
<dbReference type="EnsemblMetazoa" id="PPA20877.1">
    <property type="protein sequence ID" value="PPA20877.1"/>
    <property type="gene ID" value="WBGene00110431"/>
</dbReference>
<evidence type="ECO:0000256" key="3">
    <source>
        <dbReference type="SAM" id="MobiDB-lite"/>
    </source>
</evidence>
<evidence type="ECO:0000313" key="4">
    <source>
        <dbReference type="EnsemblMetazoa" id="PPA20877.1"/>
    </source>
</evidence>
<evidence type="ECO:0000256" key="2">
    <source>
        <dbReference type="ARBA" id="ARBA00023043"/>
    </source>
</evidence>
<reference evidence="5" key="1">
    <citation type="journal article" date="2008" name="Nat. Genet.">
        <title>The Pristionchus pacificus genome provides a unique perspective on nematode lifestyle and parasitism.</title>
        <authorList>
            <person name="Dieterich C."/>
            <person name="Clifton S.W."/>
            <person name="Schuster L.N."/>
            <person name="Chinwalla A."/>
            <person name="Delehaunty K."/>
            <person name="Dinkelacker I."/>
            <person name="Fulton L."/>
            <person name="Fulton R."/>
            <person name="Godfrey J."/>
            <person name="Minx P."/>
            <person name="Mitreva M."/>
            <person name="Roeseler W."/>
            <person name="Tian H."/>
            <person name="Witte H."/>
            <person name="Yang S.P."/>
            <person name="Wilson R.K."/>
            <person name="Sommer R.J."/>
        </authorList>
    </citation>
    <scope>NUCLEOTIDE SEQUENCE [LARGE SCALE GENOMIC DNA]</scope>
    <source>
        <strain evidence="5">PS312</strain>
    </source>
</reference>
<dbReference type="Pfam" id="PF12796">
    <property type="entry name" value="Ank_2"/>
    <property type="match status" value="1"/>
</dbReference>
<organism evidence="4 5">
    <name type="scientific">Pristionchus pacificus</name>
    <name type="common">Parasitic nematode worm</name>
    <dbReference type="NCBI Taxonomy" id="54126"/>
    <lineage>
        <taxon>Eukaryota</taxon>
        <taxon>Metazoa</taxon>
        <taxon>Ecdysozoa</taxon>
        <taxon>Nematoda</taxon>
        <taxon>Chromadorea</taxon>
        <taxon>Rhabditida</taxon>
        <taxon>Rhabditina</taxon>
        <taxon>Diplogasteromorpha</taxon>
        <taxon>Diplogasteroidea</taxon>
        <taxon>Neodiplogasteridae</taxon>
        <taxon>Pristionchus</taxon>
    </lineage>
</organism>
<name>A0A2A6D1X6_PRIPA</name>
<dbReference type="Proteomes" id="UP000005239">
    <property type="component" value="Unassembled WGS sequence"/>
</dbReference>
<evidence type="ECO:0000256" key="1">
    <source>
        <dbReference type="ARBA" id="ARBA00022737"/>
    </source>
</evidence>
<keyword evidence="5" id="KW-1185">Reference proteome</keyword>
<dbReference type="PROSITE" id="PS50297">
    <property type="entry name" value="ANK_REP_REGION"/>
    <property type="match status" value="1"/>
</dbReference>
<protein>
    <submittedName>
        <fullName evidence="4">Ankyrin repeat-containing protein</fullName>
    </submittedName>
</protein>
<accession>A0A2A6D1X6</accession>
<feature type="region of interest" description="Disordered" evidence="3">
    <location>
        <begin position="117"/>
        <end position="140"/>
    </location>
</feature>
<dbReference type="Gene3D" id="1.25.40.20">
    <property type="entry name" value="Ankyrin repeat-containing domain"/>
    <property type="match status" value="2"/>
</dbReference>
<reference evidence="4" key="2">
    <citation type="submission" date="2022-06" db="UniProtKB">
        <authorList>
            <consortium name="EnsemblMetazoa"/>
        </authorList>
    </citation>
    <scope>IDENTIFICATION</scope>
    <source>
        <strain evidence="4">PS312</strain>
    </source>
</reference>
<dbReference type="PANTHER" id="PTHR24173:SF74">
    <property type="entry name" value="ANKYRIN REPEAT DOMAIN-CONTAINING PROTEIN 16"/>
    <property type="match status" value="1"/>
</dbReference>
<gene>
    <name evidence="4" type="primary">WBGene00110431</name>
</gene>
<keyword evidence="2" id="KW-0040">ANK repeat</keyword>